<sequence length="312" mass="35760">MFRSVFTIVGYCCQFDIPYFRAHAGKSTNYVSGVEITEALNVMVDVQKDSLASGYLSLYVYDHQDEITLLDSPITLTPGAYFDVNVYLWAIDSSPFVAALPMSVRKCIAASDERVSAAFYQGCMSHLILRRVVNHCRCLPFQFKAKTLGVEDFPSCTWERLLCIYQMIEKTEVDIRGIIADSECYQRCDYVQYETEVEFIKNHRLSTVVNETSSRVSVHFADTTCMKYRREVLYTWDQMLANLGGIFGLCLGGSIISLLEIVWFLLDLLQASVKSLRKTTVTTPNTNIYHLRKKEIIRRKLTAFEPRLKFLN</sequence>
<feature type="transmembrane region" description="Helical" evidence="13">
    <location>
        <begin position="239"/>
        <end position="266"/>
    </location>
</feature>
<accession>A0A8R2DLA9</accession>
<dbReference type="GO" id="GO:0015280">
    <property type="term" value="F:ligand-gated sodium channel activity"/>
    <property type="evidence" value="ECO:0007669"/>
    <property type="project" value="TreeGrafter"/>
</dbReference>
<evidence type="ECO:0000256" key="10">
    <source>
        <dbReference type="ARBA" id="ARBA00023201"/>
    </source>
</evidence>
<name>A0A8R2DLA9_BOMMO</name>
<keyword evidence="6 13" id="KW-1133">Transmembrane helix</keyword>
<dbReference type="PANTHER" id="PTHR11690">
    <property type="entry name" value="AMILORIDE-SENSITIVE SODIUM CHANNEL-RELATED"/>
    <property type="match status" value="1"/>
</dbReference>
<evidence type="ECO:0000256" key="3">
    <source>
        <dbReference type="ARBA" id="ARBA00022448"/>
    </source>
</evidence>
<evidence type="ECO:0000256" key="6">
    <source>
        <dbReference type="ARBA" id="ARBA00022989"/>
    </source>
</evidence>
<dbReference type="EnsemblMetazoa" id="XM_021347817.2">
    <property type="protein sequence ID" value="XP_021203492.2"/>
    <property type="gene ID" value="LOC101744791"/>
</dbReference>
<protein>
    <submittedName>
        <fullName evidence="14">Uncharacterized protein</fullName>
    </submittedName>
</protein>
<evidence type="ECO:0000256" key="9">
    <source>
        <dbReference type="ARBA" id="ARBA00023136"/>
    </source>
</evidence>
<evidence type="ECO:0000256" key="13">
    <source>
        <dbReference type="SAM" id="Phobius"/>
    </source>
</evidence>
<dbReference type="Pfam" id="PF00858">
    <property type="entry name" value="ASC"/>
    <property type="match status" value="1"/>
</dbReference>
<comment type="subcellular location">
    <subcellularLocation>
        <location evidence="1">Membrane</location>
        <topology evidence="1">Multi-pass membrane protein</topology>
    </subcellularLocation>
</comment>
<dbReference type="GO" id="GO:0005886">
    <property type="term" value="C:plasma membrane"/>
    <property type="evidence" value="ECO:0007669"/>
    <property type="project" value="TreeGrafter"/>
</dbReference>
<evidence type="ECO:0000256" key="5">
    <source>
        <dbReference type="ARBA" id="ARBA00022692"/>
    </source>
</evidence>
<reference evidence="14" key="2">
    <citation type="submission" date="2022-06" db="UniProtKB">
        <authorList>
            <consortium name="EnsemblMetazoa"/>
        </authorList>
    </citation>
    <scope>IDENTIFICATION</scope>
    <source>
        <strain evidence="14">p50T (Dazao)</strain>
    </source>
</reference>
<organism evidence="14 15">
    <name type="scientific">Bombyx mori</name>
    <name type="common">Silk moth</name>
    <dbReference type="NCBI Taxonomy" id="7091"/>
    <lineage>
        <taxon>Eukaryota</taxon>
        <taxon>Metazoa</taxon>
        <taxon>Ecdysozoa</taxon>
        <taxon>Arthropoda</taxon>
        <taxon>Hexapoda</taxon>
        <taxon>Insecta</taxon>
        <taxon>Pterygota</taxon>
        <taxon>Neoptera</taxon>
        <taxon>Endopterygota</taxon>
        <taxon>Lepidoptera</taxon>
        <taxon>Glossata</taxon>
        <taxon>Ditrysia</taxon>
        <taxon>Bombycoidea</taxon>
        <taxon>Bombycidae</taxon>
        <taxon>Bombycinae</taxon>
        <taxon>Bombyx</taxon>
    </lineage>
</organism>
<keyword evidence="5 12" id="KW-0812">Transmembrane</keyword>
<evidence type="ECO:0000256" key="7">
    <source>
        <dbReference type="ARBA" id="ARBA00023053"/>
    </source>
</evidence>
<keyword evidence="10 12" id="KW-0739">Sodium transport</keyword>
<dbReference type="PANTHER" id="PTHR11690:SF237">
    <property type="entry name" value="PICKPOCKET 16-RELATED"/>
    <property type="match status" value="1"/>
</dbReference>
<comment type="similarity">
    <text evidence="2 12">Belongs to the amiloride-sensitive sodium channel (TC 1.A.6) family.</text>
</comment>
<keyword evidence="11 12" id="KW-0407">Ion channel</keyword>
<evidence type="ECO:0000313" key="15">
    <source>
        <dbReference type="Proteomes" id="UP000005204"/>
    </source>
</evidence>
<dbReference type="Proteomes" id="UP000005204">
    <property type="component" value="Unassembled WGS sequence"/>
</dbReference>
<evidence type="ECO:0000256" key="11">
    <source>
        <dbReference type="ARBA" id="ARBA00023303"/>
    </source>
</evidence>
<evidence type="ECO:0000256" key="8">
    <source>
        <dbReference type="ARBA" id="ARBA00023065"/>
    </source>
</evidence>
<keyword evidence="15" id="KW-1185">Reference proteome</keyword>
<keyword evidence="7" id="KW-0915">Sodium</keyword>
<evidence type="ECO:0000313" key="14">
    <source>
        <dbReference type="EnsemblMetazoa" id="XP_021203492.2"/>
    </source>
</evidence>
<dbReference type="Gene3D" id="1.10.287.770">
    <property type="entry name" value="YojJ-like"/>
    <property type="match status" value="1"/>
</dbReference>
<evidence type="ECO:0000256" key="2">
    <source>
        <dbReference type="ARBA" id="ARBA00007193"/>
    </source>
</evidence>
<keyword evidence="3 12" id="KW-0813">Transport</keyword>
<keyword evidence="4 12" id="KW-0894">Sodium channel</keyword>
<dbReference type="AlphaFoldDB" id="A0A8R2DLA9"/>
<evidence type="ECO:0000256" key="12">
    <source>
        <dbReference type="RuleBase" id="RU000679"/>
    </source>
</evidence>
<evidence type="ECO:0000256" key="4">
    <source>
        <dbReference type="ARBA" id="ARBA00022461"/>
    </source>
</evidence>
<proteinExistence type="inferred from homology"/>
<keyword evidence="8 12" id="KW-0406">Ion transport</keyword>
<keyword evidence="9 13" id="KW-0472">Membrane</keyword>
<reference evidence="15" key="1">
    <citation type="journal article" date="2008" name="Insect Biochem. Mol. Biol.">
        <title>The genome of a lepidopteran model insect, the silkworm Bombyx mori.</title>
        <authorList>
            <consortium name="International Silkworm Genome Consortium"/>
        </authorList>
    </citation>
    <scope>NUCLEOTIDE SEQUENCE [LARGE SCALE GENOMIC DNA]</scope>
    <source>
        <strain evidence="15">p50T</strain>
    </source>
</reference>
<dbReference type="InterPro" id="IPR001873">
    <property type="entry name" value="ENaC"/>
</dbReference>
<evidence type="ECO:0000256" key="1">
    <source>
        <dbReference type="ARBA" id="ARBA00004141"/>
    </source>
</evidence>